<dbReference type="Proteomes" id="UP000187166">
    <property type="component" value="Unassembled WGS sequence"/>
</dbReference>
<keyword evidence="4" id="KW-1185">Reference proteome</keyword>
<gene>
    <name evidence="3" type="ORF">BIV18_03160</name>
</gene>
<feature type="domain" description="Amidohydrolase-related" evidence="2">
    <location>
        <begin position="4"/>
        <end position="301"/>
    </location>
</feature>
<dbReference type="eggNOG" id="COG3618">
    <property type="taxonomic scope" value="Bacteria"/>
</dbReference>
<accession>A0A1U7LYU9</accession>
<comment type="caution">
    <text evidence="3">The sequence shown here is derived from an EMBL/GenBank/DDBJ whole genome shotgun (WGS) entry which is preliminary data.</text>
</comment>
<dbReference type="PANTHER" id="PTHR21240:SF19">
    <property type="entry name" value="CATALYTIC_ HYDROLASE"/>
    <property type="match status" value="1"/>
</dbReference>
<reference evidence="3 4" key="1">
    <citation type="journal article" date="2016" name="Appl. Environ. Microbiol.">
        <title>Function and Phylogeny of Bacterial Butyryl Coenzyme A:Acetate Transferases and Their Diversity in the Proximal Colon of Swine.</title>
        <authorList>
            <person name="Trachsel J."/>
            <person name="Bayles D.O."/>
            <person name="Looft T."/>
            <person name="Levine U.Y."/>
            <person name="Allen H.K."/>
        </authorList>
    </citation>
    <scope>NUCLEOTIDE SEQUENCE [LARGE SCALE GENOMIC DNA]</scope>
    <source>
        <strain evidence="3 4">35-6-1</strain>
    </source>
</reference>
<organism evidence="3 4">
    <name type="scientific">Peptoniphilus porci</name>
    <dbReference type="NCBI Taxonomy" id="2652280"/>
    <lineage>
        <taxon>Bacteria</taxon>
        <taxon>Bacillati</taxon>
        <taxon>Bacillota</taxon>
        <taxon>Tissierellia</taxon>
        <taxon>Tissierellales</taxon>
        <taxon>Peptoniphilaceae</taxon>
        <taxon>Peptoniphilus</taxon>
    </lineage>
</organism>
<dbReference type="InterPro" id="IPR032465">
    <property type="entry name" value="ACMSD"/>
</dbReference>
<dbReference type="AlphaFoldDB" id="A0A1U7LYU9"/>
<name>A0A1U7LYU9_9FIRM</name>
<dbReference type="EMBL" id="MJIH01000001">
    <property type="protein sequence ID" value="OLR64602.1"/>
    <property type="molecule type" value="Genomic_DNA"/>
</dbReference>
<dbReference type="InterPro" id="IPR032466">
    <property type="entry name" value="Metal_Hydrolase"/>
</dbReference>
<proteinExistence type="predicted"/>
<dbReference type="PANTHER" id="PTHR21240">
    <property type="entry name" value="2-AMINO-3-CARBOXYLMUCONATE-6-SEMIALDEHYDE DECARBOXYLASE"/>
    <property type="match status" value="1"/>
</dbReference>
<evidence type="ECO:0000313" key="4">
    <source>
        <dbReference type="Proteomes" id="UP000187166"/>
    </source>
</evidence>
<evidence type="ECO:0000259" key="2">
    <source>
        <dbReference type="Pfam" id="PF04909"/>
    </source>
</evidence>
<sequence length="304" mass="34644">MKKIDAHAHIFESIRSFGKNGEFRPLGNGLCRWANGDEMAIIPKGYGDKEFVAESLLSIMDENEVEKAILLQGSLYGFQNEYAIETANKYPDRFKAAVTLDPHCKEVDSILDRLINDLKAKIFKFEISVGGGMMGYHNNFIIDDPMMTKIYDRIAEEENMTLVLDIGSPSMASCQPEAVYRIANKYKNLNIVICHLLAPTLEDGDYLEKALPLLKHDNVWIDLSALPWNVAPEKYPFPTALEYIKLAKDILGTEKILWGTDTPTVMTKFSYEDLYKFITESDVFTEKELEDVFYNNALDAYYLK</sequence>
<dbReference type="InterPro" id="IPR006680">
    <property type="entry name" value="Amidohydro-rel"/>
</dbReference>
<dbReference type="STRING" id="1465756.BIV18_03160"/>
<dbReference type="GO" id="GO:0016831">
    <property type="term" value="F:carboxy-lyase activity"/>
    <property type="evidence" value="ECO:0007669"/>
    <property type="project" value="InterPro"/>
</dbReference>
<dbReference type="GO" id="GO:0016787">
    <property type="term" value="F:hydrolase activity"/>
    <property type="evidence" value="ECO:0007669"/>
    <property type="project" value="UniProtKB-KW"/>
</dbReference>
<keyword evidence="1" id="KW-0456">Lyase</keyword>
<dbReference type="SUPFAM" id="SSF51556">
    <property type="entry name" value="Metallo-dependent hydrolases"/>
    <property type="match status" value="1"/>
</dbReference>
<dbReference type="Gene3D" id="3.20.20.140">
    <property type="entry name" value="Metal-dependent hydrolases"/>
    <property type="match status" value="1"/>
</dbReference>
<protein>
    <submittedName>
        <fullName evidence="3">Amidohydrolase</fullName>
    </submittedName>
</protein>
<evidence type="ECO:0000313" key="3">
    <source>
        <dbReference type="EMBL" id="OLR64602.1"/>
    </source>
</evidence>
<evidence type="ECO:0000256" key="1">
    <source>
        <dbReference type="ARBA" id="ARBA00023239"/>
    </source>
</evidence>
<dbReference type="Pfam" id="PF04909">
    <property type="entry name" value="Amidohydro_2"/>
    <property type="match status" value="1"/>
</dbReference>